<dbReference type="RefSeq" id="WP_116413963.1">
    <property type="nucleotide sequence ID" value="NZ_NBWZ01000001.1"/>
</dbReference>
<evidence type="ECO:0008006" key="7">
    <source>
        <dbReference type="Google" id="ProtNLM"/>
    </source>
</evidence>
<comment type="pathway">
    <text evidence="1">Cell wall biogenesis; cell wall polysaccharide biosynthesis.</text>
</comment>
<protein>
    <recommendedName>
        <fullName evidence="7">Glycosyltransferase 2-like domain-containing protein</fullName>
    </recommendedName>
</protein>
<keyword evidence="3" id="KW-0328">Glycosyltransferase</keyword>
<dbReference type="PANTHER" id="PTHR43179">
    <property type="entry name" value="RHAMNOSYLTRANSFERASE WBBL"/>
    <property type="match status" value="1"/>
</dbReference>
<comment type="caution">
    <text evidence="5">The sequence shown here is derived from an EMBL/GenBank/DDBJ whole genome shotgun (WGS) entry which is preliminary data.</text>
</comment>
<dbReference type="InterPro" id="IPR029044">
    <property type="entry name" value="Nucleotide-diphossugar_trans"/>
</dbReference>
<dbReference type="Gene3D" id="3.90.550.10">
    <property type="entry name" value="Spore Coat Polysaccharide Biosynthesis Protein SpsA, Chain A"/>
    <property type="match status" value="1"/>
</dbReference>
<evidence type="ECO:0000256" key="4">
    <source>
        <dbReference type="ARBA" id="ARBA00022679"/>
    </source>
</evidence>
<dbReference type="AlphaFoldDB" id="A0A3E0VI70"/>
<accession>A0A3E0VI70</accession>
<dbReference type="EMBL" id="NBWZ01000001">
    <property type="protein sequence ID" value="RFA08557.1"/>
    <property type="molecule type" value="Genomic_DNA"/>
</dbReference>
<sequence length="320" mass="35214">MTETDFSGLAIIVVNYGSSALLQANLAPLTRRQPAIMVVVVDNFSTETERVAVTELAEREGWHTVMPTGNTGFGGGMNRGALRAGQLGATHLLLLNPDAEIAESAIGALLAASNRRPDTLFAPQILRPDGSVWFAGSDLYLTDGRIRSARRRSAPDPSPTEVRPWLSGACLLLSMGLWQLAEGFDEEYFLYWEDVDFSYRVLTAGGRIAVLADALAVHAEGGTQQVGGGSHAGEPKSNVYYYYNIRNRLLYAVRHLDTRSLQRWRRVTVAVAWEVLLQGGRRQLTRSPAPLLAALRGVRDGRRMVRDELRLRRRAGLTAE</sequence>
<dbReference type="Pfam" id="PF13641">
    <property type="entry name" value="Glyco_tranf_2_3"/>
    <property type="match status" value="1"/>
</dbReference>
<gene>
    <name evidence="5" type="ORF">B7R54_04435</name>
</gene>
<dbReference type="PANTHER" id="PTHR43179:SF12">
    <property type="entry name" value="GALACTOFURANOSYLTRANSFERASE GLFT2"/>
    <property type="match status" value="1"/>
</dbReference>
<evidence type="ECO:0000256" key="1">
    <source>
        <dbReference type="ARBA" id="ARBA00004776"/>
    </source>
</evidence>
<dbReference type="OrthoDB" id="9771846at2"/>
<name>A0A3E0VI70_9MICO</name>
<evidence type="ECO:0000313" key="5">
    <source>
        <dbReference type="EMBL" id="RFA08557.1"/>
    </source>
</evidence>
<organism evidence="5 6">
    <name type="scientific">Subtercola boreus</name>
    <dbReference type="NCBI Taxonomy" id="120213"/>
    <lineage>
        <taxon>Bacteria</taxon>
        <taxon>Bacillati</taxon>
        <taxon>Actinomycetota</taxon>
        <taxon>Actinomycetes</taxon>
        <taxon>Micrococcales</taxon>
        <taxon>Microbacteriaceae</taxon>
        <taxon>Subtercola</taxon>
    </lineage>
</organism>
<keyword evidence="4" id="KW-0808">Transferase</keyword>
<keyword evidence="6" id="KW-1185">Reference proteome</keyword>
<evidence type="ECO:0000313" key="6">
    <source>
        <dbReference type="Proteomes" id="UP000256486"/>
    </source>
</evidence>
<evidence type="ECO:0000256" key="3">
    <source>
        <dbReference type="ARBA" id="ARBA00022676"/>
    </source>
</evidence>
<dbReference type="GO" id="GO:0016757">
    <property type="term" value="F:glycosyltransferase activity"/>
    <property type="evidence" value="ECO:0007669"/>
    <property type="project" value="UniProtKB-KW"/>
</dbReference>
<proteinExistence type="inferred from homology"/>
<dbReference type="SUPFAM" id="SSF53448">
    <property type="entry name" value="Nucleotide-diphospho-sugar transferases"/>
    <property type="match status" value="1"/>
</dbReference>
<dbReference type="Proteomes" id="UP000256486">
    <property type="component" value="Unassembled WGS sequence"/>
</dbReference>
<evidence type="ECO:0000256" key="2">
    <source>
        <dbReference type="ARBA" id="ARBA00006739"/>
    </source>
</evidence>
<comment type="similarity">
    <text evidence="2">Belongs to the glycosyltransferase 2 family.</text>
</comment>
<reference evidence="5 6" key="1">
    <citation type="submission" date="2017-04" db="EMBL/GenBank/DDBJ databases">
        <title>Comparative genome analysis of Subtercola boreus.</title>
        <authorList>
            <person name="Cho Y.-J."/>
            <person name="Cho A."/>
            <person name="Kim O.-S."/>
            <person name="Lee J.-I."/>
        </authorList>
    </citation>
    <scope>NUCLEOTIDE SEQUENCE [LARGE SCALE GENOMIC DNA]</scope>
    <source>
        <strain evidence="5 6">K300</strain>
    </source>
</reference>